<dbReference type="Pfam" id="PF00734">
    <property type="entry name" value="CBM_1"/>
    <property type="match status" value="1"/>
</dbReference>
<dbReference type="SMART" id="SM00236">
    <property type="entry name" value="fCBD"/>
    <property type="match status" value="1"/>
</dbReference>
<evidence type="ECO:0000313" key="4">
    <source>
        <dbReference type="EMBL" id="KAF9466170.1"/>
    </source>
</evidence>
<feature type="chain" id="PRO_5040167183" description="CBM1 domain-containing protein" evidence="2">
    <location>
        <begin position="20"/>
        <end position="73"/>
    </location>
</feature>
<name>A0A9P5YCI3_9AGAR</name>
<evidence type="ECO:0000259" key="3">
    <source>
        <dbReference type="PROSITE" id="PS51164"/>
    </source>
</evidence>
<dbReference type="GO" id="GO:0005576">
    <property type="term" value="C:extracellular region"/>
    <property type="evidence" value="ECO:0007669"/>
    <property type="project" value="InterPro"/>
</dbReference>
<evidence type="ECO:0000313" key="5">
    <source>
        <dbReference type="Proteomes" id="UP000807353"/>
    </source>
</evidence>
<dbReference type="InterPro" id="IPR000254">
    <property type="entry name" value="CBD"/>
</dbReference>
<dbReference type="GO" id="GO:0030248">
    <property type="term" value="F:cellulose binding"/>
    <property type="evidence" value="ECO:0007669"/>
    <property type="project" value="InterPro"/>
</dbReference>
<evidence type="ECO:0000256" key="2">
    <source>
        <dbReference type="SAM" id="SignalP"/>
    </source>
</evidence>
<reference evidence="4" key="1">
    <citation type="submission" date="2020-11" db="EMBL/GenBank/DDBJ databases">
        <authorList>
            <consortium name="DOE Joint Genome Institute"/>
            <person name="Ahrendt S."/>
            <person name="Riley R."/>
            <person name="Andreopoulos W."/>
            <person name="Labutti K."/>
            <person name="Pangilinan J."/>
            <person name="Ruiz-Duenas F.J."/>
            <person name="Barrasa J.M."/>
            <person name="Sanchez-Garcia M."/>
            <person name="Camarero S."/>
            <person name="Miyauchi S."/>
            <person name="Serrano A."/>
            <person name="Linde D."/>
            <person name="Babiker R."/>
            <person name="Drula E."/>
            <person name="Ayuso-Fernandez I."/>
            <person name="Pacheco R."/>
            <person name="Padilla G."/>
            <person name="Ferreira P."/>
            <person name="Barriuso J."/>
            <person name="Kellner H."/>
            <person name="Castanera R."/>
            <person name="Alfaro M."/>
            <person name="Ramirez L."/>
            <person name="Pisabarro A.G."/>
            <person name="Kuo A."/>
            <person name="Tritt A."/>
            <person name="Lipzen A."/>
            <person name="He G."/>
            <person name="Yan M."/>
            <person name="Ng V."/>
            <person name="Cullen D."/>
            <person name="Martin F."/>
            <person name="Rosso M.-N."/>
            <person name="Henrissat B."/>
            <person name="Hibbett D."/>
            <person name="Martinez A.T."/>
            <person name="Grigoriev I.V."/>
        </authorList>
    </citation>
    <scope>NUCLEOTIDE SEQUENCE</scope>
    <source>
        <strain evidence="4">CBS 247.69</strain>
    </source>
</reference>
<dbReference type="PROSITE" id="PS00562">
    <property type="entry name" value="CBM1_1"/>
    <property type="match status" value="1"/>
</dbReference>
<dbReference type="InterPro" id="IPR035971">
    <property type="entry name" value="CBD_sf"/>
</dbReference>
<dbReference type="Proteomes" id="UP000807353">
    <property type="component" value="Unassembled WGS sequence"/>
</dbReference>
<comment type="caution">
    <text evidence="4">The sequence shown here is derived from an EMBL/GenBank/DDBJ whole genome shotgun (WGS) entry which is preliminary data.</text>
</comment>
<gene>
    <name evidence="4" type="ORF">BDZ94DRAFT_1252268</name>
</gene>
<evidence type="ECO:0000256" key="1">
    <source>
        <dbReference type="ARBA" id="ARBA00022729"/>
    </source>
</evidence>
<dbReference type="PROSITE" id="PS51164">
    <property type="entry name" value="CBM1_2"/>
    <property type="match status" value="1"/>
</dbReference>
<accession>A0A9P5YCI3</accession>
<keyword evidence="5" id="KW-1185">Reference proteome</keyword>
<feature type="signal peptide" evidence="2">
    <location>
        <begin position="1"/>
        <end position="19"/>
    </location>
</feature>
<sequence>MLRITPLLAIACILLYASAQIAAPWGQCGGIAWTGPTICPPGYDCIVLNDYQSQCLRIYTTTTATPEGPPTPA</sequence>
<dbReference type="GO" id="GO:0005975">
    <property type="term" value="P:carbohydrate metabolic process"/>
    <property type="evidence" value="ECO:0007669"/>
    <property type="project" value="InterPro"/>
</dbReference>
<organism evidence="4 5">
    <name type="scientific">Collybia nuda</name>
    <dbReference type="NCBI Taxonomy" id="64659"/>
    <lineage>
        <taxon>Eukaryota</taxon>
        <taxon>Fungi</taxon>
        <taxon>Dikarya</taxon>
        <taxon>Basidiomycota</taxon>
        <taxon>Agaricomycotina</taxon>
        <taxon>Agaricomycetes</taxon>
        <taxon>Agaricomycetidae</taxon>
        <taxon>Agaricales</taxon>
        <taxon>Tricholomatineae</taxon>
        <taxon>Clitocybaceae</taxon>
        <taxon>Collybia</taxon>
    </lineage>
</organism>
<dbReference type="AlphaFoldDB" id="A0A9P5YCI3"/>
<dbReference type="SUPFAM" id="SSF57180">
    <property type="entry name" value="Cellulose-binding domain"/>
    <property type="match status" value="1"/>
</dbReference>
<dbReference type="OrthoDB" id="2119228at2759"/>
<feature type="domain" description="CBM1" evidence="3">
    <location>
        <begin position="20"/>
        <end position="56"/>
    </location>
</feature>
<protein>
    <recommendedName>
        <fullName evidence="3">CBM1 domain-containing protein</fullName>
    </recommendedName>
</protein>
<dbReference type="EMBL" id="MU150243">
    <property type="protein sequence ID" value="KAF9466170.1"/>
    <property type="molecule type" value="Genomic_DNA"/>
</dbReference>
<proteinExistence type="predicted"/>
<keyword evidence="1 2" id="KW-0732">Signal</keyword>